<proteinExistence type="predicted"/>
<name>W2KU65_PHYNI</name>
<protein>
    <submittedName>
        <fullName evidence="1">Uncharacterized protein</fullName>
    </submittedName>
</protein>
<evidence type="ECO:0000313" key="1">
    <source>
        <dbReference type="EMBL" id="ETL88698.1"/>
    </source>
</evidence>
<dbReference type="Proteomes" id="UP000054423">
    <property type="component" value="Unassembled WGS sequence"/>
</dbReference>
<dbReference type="VEuPathDB" id="FungiDB:PPTG_23481"/>
<accession>W2KU65</accession>
<gene>
    <name evidence="1" type="ORF">L917_12245</name>
</gene>
<organism evidence="1">
    <name type="scientific">Phytophthora nicotianae</name>
    <name type="common">Potato buckeye rot agent</name>
    <name type="synonym">Phytophthora parasitica</name>
    <dbReference type="NCBI Taxonomy" id="4792"/>
    <lineage>
        <taxon>Eukaryota</taxon>
        <taxon>Sar</taxon>
        <taxon>Stramenopiles</taxon>
        <taxon>Oomycota</taxon>
        <taxon>Peronosporomycetes</taxon>
        <taxon>Peronosporales</taxon>
        <taxon>Peronosporaceae</taxon>
        <taxon>Phytophthora</taxon>
    </lineage>
</organism>
<reference evidence="1" key="1">
    <citation type="submission" date="2013-11" db="EMBL/GenBank/DDBJ databases">
        <title>The Genome Sequence of Phytophthora parasitica CHvinca01.</title>
        <authorList>
            <consortium name="The Broad Institute Genomics Platform"/>
            <person name="Russ C."/>
            <person name="Tyler B."/>
            <person name="Panabieres F."/>
            <person name="Shan W."/>
            <person name="Tripathy S."/>
            <person name="Grunwald N."/>
            <person name="Machado M."/>
            <person name="Johnson C.S."/>
            <person name="Arredondo F."/>
            <person name="Hong C."/>
            <person name="Coffey M."/>
            <person name="Young S.K."/>
            <person name="Zeng Q."/>
            <person name="Gargeya S."/>
            <person name="Fitzgerald M."/>
            <person name="Abouelleil A."/>
            <person name="Alvarado L."/>
            <person name="Chapman S.B."/>
            <person name="Gainer-Dewar J."/>
            <person name="Goldberg J."/>
            <person name="Griggs A."/>
            <person name="Gujja S."/>
            <person name="Hansen M."/>
            <person name="Howarth C."/>
            <person name="Imamovic A."/>
            <person name="Ireland A."/>
            <person name="Larimer J."/>
            <person name="McCowan C."/>
            <person name="Murphy C."/>
            <person name="Pearson M."/>
            <person name="Poon T.W."/>
            <person name="Priest M."/>
            <person name="Roberts A."/>
            <person name="Saif S."/>
            <person name="Shea T."/>
            <person name="Sykes S."/>
            <person name="Wortman J."/>
            <person name="Nusbaum C."/>
            <person name="Birren B."/>
        </authorList>
    </citation>
    <scope>NUCLEOTIDE SEQUENCE [LARGE SCALE GENOMIC DNA]</scope>
    <source>
        <strain evidence="1">CHvinca01</strain>
    </source>
</reference>
<dbReference type="AlphaFoldDB" id="W2KU65"/>
<dbReference type="EMBL" id="KI680697">
    <property type="protein sequence ID" value="ETL88698.1"/>
    <property type="molecule type" value="Genomic_DNA"/>
</dbReference>
<sequence>MDKYVNGPPFIMMITGDSTTYPLLSMFFISYVPNEDKTDFEEAKVVVIKDEEDHEEGEKDFLSCPVYHETILVLDD</sequence>